<reference evidence="8 9" key="1">
    <citation type="submission" date="2019-06" db="EMBL/GenBank/DDBJ databases">
        <title>Sequencing the genomes of 1000 actinobacteria strains.</title>
        <authorList>
            <person name="Klenk H.-P."/>
        </authorList>
    </citation>
    <scope>NUCLEOTIDE SEQUENCE [LARGE SCALE GENOMIC DNA]</scope>
    <source>
        <strain evidence="8 9">DSM 20427</strain>
    </source>
</reference>
<dbReference type="PIRSF" id="PIRSF021697">
    <property type="entry name" value="UCP021697"/>
    <property type="match status" value="1"/>
</dbReference>
<evidence type="ECO:0000256" key="4">
    <source>
        <dbReference type="ARBA" id="ARBA00022989"/>
    </source>
</evidence>
<protein>
    <submittedName>
        <fullName evidence="8">RDD family protein</fullName>
    </submittedName>
</protein>
<keyword evidence="2" id="KW-1003">Cell membrane</keyword>
<feature type="domain" description="RDD" evidence="7">
    <location>
        <begin position="27"/>
        <end position="127"/>
    </location>
</feature>
<dbReference type="InterPro" id="IPR051791">
    <property type="entry name" value="Pra-immunoreactive"/>
</dbReference>
<keyword evidence="4 6" id="KW-1133">Transmembrane helix</keyword>
<keyword evidence="9" id="KW-1185">Reference proteome</keyword>
<keyword evidence="5 6" id="KW-0472">Membrane</keyword>
<dbReference type="PANTHER" id="PTHR36115:SF6">
    <property type="entry name" value="PROLINE-RICH ANTIGEN HOMOLOG"/>
    <property type="match status" value="1"/>
</dbReference>
<sequence>MTDAAAENSYPGERLGLPSAGSGSIARPGRRIAALAIDWACAVIVSIAFFAYDSLATLVVFAIVQIVFIPTLGGSPGHRLLGMRVQLVTGGWVGLWRPIVRTVLLCLVIPAVIWDADQRGLHDKAAGTVLLRR</sequence>
<dbReference type="GO" id="GO:0005886">
    <property type="term" value="C:plasma membrane"/>
    <property type="evidence" value="ECO:0007669"/>
    <property type="project" value="UniProtKB-SubCell"/>
</dbReference>
<comment type="subcellular location">
    <subcellularLocation>
        <location evidence="1">Cell membrane</location>
        <topology evidence="1">Multi-pass membrane protein</topology>
    </subcellularLocation>
</comment>
<dbReference type="PANTHER" id="PTHR36115">
    <property type="entry name" value="PROLINE-RICH ANTIGEN HOMOLOG-RELATED"/>
    <property type="match status" value="1"/>
</dbReference>
<organism evidence="8 9">
    <name type="scientific">Microbacterium lacticum</name>
    <dbReference type="NCBI Taxonomy" id="33885"/>
    <lineage>
        <taxon>Bacteria</taxon>
        <taxon>Bacillati</taxon>
        <taxon>Actinomycetota</taxon>
        <taxon>Actinomycetes</taxon>
        <taxon>Micrococcales</taxon>
        <taxon>Microbacteriaceae</taxon>
        <taxon>Microbacterium</taxon>
    </lineage>
</organism>
<evidence type="ECO:0000256" key="1">
    <source>
        <dbReference type="ARBA" id="ARBA00004651"/>
    </source>
</evidence>
<evidence type="ECO:0000256" key="3">
    <source>
        <dbReference type="ARBA" id="ARBA00022692"/>
    </source>
</evidence>
<comment type="caution">
    <text evidence="8">The sequence shown here is derived from an EMBL/GenBank/DDBJ whole genome shotgun (WGS) entry which is preliminary data.</text>
</comment>
<evidence type="ECO:0000256" key="5">
    <source>
        <dbReference type="ARBA" id="ARBA00023136"/>
    </source>
</evidence>
<evidence type="ECO:0000256" key="6">
    <source>
        <dbReference type="SAM" id="Phobius"/>
    </source>
</evidence>
<evidence type="ECO:0000256" key="2">
    <source>
        <dbReference type="ARBA" id="ARBA00022475"/>
    </source>
</evidence>
<feature type="transmembrane region" description="Helical" evidence="6">
    <location>
        <begin position="32"/>
        <end position="52"/>
    </location>
</feature>
<dbReference type="RefSeq" id="WP_141379669.1">
    <property type="nucleotide sequence ID" value="NZ_BJNA01000008.1"/>
</dbReference>
<feature type="transmembrane region" description="Helical" evidence="6">
    <location>
        <begin position="58"/>
        <end position="74"/>
    </location>
</feature>
<dbReference type="InterPro" id="IPR010432">
    <property type="entry name" value="RDD"/>
</dbReference>
<evidence type="ECO:0000259" key="7">
    <source>
        <dbReference type="Pfam" id="PF06271"/>
    </source>
</evidence>
<feature type="transmembrane region" description="Helical" evidence="6">
    <location>
        <begin position="95"/>
        <end position="114"/>
    </location>
</feature>
<evidence type="ECO:0000313" key="9">
    <source>
        <dbReference type="Proteomes" id="UP000319804"/>
    </source>
</evidence>
<dbReference type="InterPro" id="IPR016795">
    <property type="entry name" value="UCP021697"/>
</dbReference>
<dbReference type="EMBL" id="VFPS01000001">
    <property type="protein sequence ID" value="TQN00452.1"/>
    <property type="molecule type" value="Genomic_DNA"/>
</dbReference>
<dbReference type="Proteomes" id="UP000319804">
    <property type="component" value="Unassembled WGS sequence"/>
</dbReference>
<keyword evidence="3 6" id="KW-0812">Transmembrane</keyword>
<accession>A0A4Y3UJS9</accession>
<name>A0A4Y3UJS9_9MICO</name>
<dbReference type="Pfam" id="PF06271">
    <property type="entry name" value="RDD"/>
    <property type="match status" value="1"/>
</dbReference>
<dbReference type="AlphaFoldDB" id="A0A4Y3UJS9"/>
<proteinExistence type="predicted"/>
<evidence type="ECO:0000313" key="8">
    <source>
        <dbReference type="EMBL" id="TQN00452.1"/>
    </source>
</evidence>
<gene>
    <name evidence="8" type="ORF">FHX68_0547</name>
</gene>
<dbReference type="OrthoDB" id="5187110at2"/>